<dbReference type="InterPro" id="IPR019775">
    <property type="entry name" value="WD40_repeat_CS"/>
</dbReference>
<feature type="region of interest" description="Disordered" evidence="6">
    <location>
        <begin position="1"/>
        <end position="61"/>
    </location>
</feature>
<dbReference type="Pfam" id="PF00400">
    <property type="entry name" value="WD40"/>
    <property type="match status" value="7"/>
</dbReference>
<dbReference type="PRINTS" id="PR00320">
    <property type="entry name" value="GPROTEINBRPT"/>
</dbReference>
<dbReference type="GO" id="GO:0005737">
    <property type="term" value="C:cytoplasm"/>
    <property type="evidence" value="ECO:0007669"/>
    <property type="project" value="UniProtKB-SubCell"/>
</dbReference>
<feature type="compositionally biased region" description="Basic and acidic residues" evidence="6">
    <location>
        <begin position="24"/>
        <end position="33"/>
    </location>
</feature>
<dbReference type="OrthoDB" id="10261640at2759"/>
<sequence>MHAPVSPVYDDDDDEDEYGGVFLHDSDVIHEVSMDSEDLPDADADADDGSQEEEGDDDDGIYKFTSHYPDEDFVDQYKSIHECSMDTEIEDEKGVCAVACSPTDATLVATGGCDDRGFLWRIGQDDFFEIHDSLAFSYDGQLLASGSLDGIVKVWGVSGNWEGKTLEGPGGDIEWLRWHPRGHILLAGFLDSTVRMWNTDRSSLLNTFTGHSHRVTCGDFTPDGKKICTGSDDATMRIWNPRSGESIYVVKGHSYHDDGLTCLAISSTSTLALTGSKDGSVHIVHIPTGRVVDNGALGSHADSVECVGFAPSDSWAAVGGMDKRLIIWDVEHLLSRGTCEHEDGVTCLSWLGASCVATGGCDGKVRLWDSRSGECVKTFKGQTNVISSLSVSANGNYLVSDSYDGTARAFEVGNFR</sequence>
<organism evidence="7 8">
    <name type="scientific">Abrus precatorius</name>
    <name type="common">Indian licorice</name>
    <name type="synonym">Glycine abrus</name>
    <dbReference type="NCBI Taxonomy" id="3816"/>
    <lineage>
        <taxon>Eukaryota</taxon>
        <taxon>Viridiplantae</taxon>
        <taxon>Streptophyta</taxon>
        <taxon>Embryophyta</taxon>
        <taxon>Tracheophyta</taxon>
        <taxon>Spermatophyta</taxon>
        <taxon>Magnoliopsida</taxon>
        <taxon>eudicotyledons</taxon>
        <taxon>Gunneridae</taxon>
        <taxon>Pentapetalae</taxon>
        <taxon>rosids</taxon>
        <taxon>fabids</taxon>
        <taxon>Fabales</taxon>
        <taxon>Fabaceae</taxon>
        <taxon>Papilionoideae</taxon>
        <taxon>50 kb inversion clade</taxon>
        <taxon>NPAAA clade</taxon>
        <taxon>indigoferoid/millettioid clade</taxon>
        <taxon>Abreae</taxon>
        <taxon>Abrus</taxon>
    </lineage>
</organism>
<dbReference type="InterPro" id="IPR051179">
    <property type="entry name" value="WD_repeat_multifunction"/>
</dbReference>
<dbReference type="FunFam" id="2.130.10.10:FF:000074">
    <property type="entry name" value="Angio-associated migratory cell protein-like protein"/>
    <property type="match status" value="1"/>
</dbReference>
<comment type="subcellular location">
    <subcellularLocation>
        <location evidence="1">Cytoplasm</location>
    </subcellularLocation>
</comment>
<dbReference type="GeneID" id="113873511"/>
<evidence type="ECO:0000256" key="1">
    <source>
        <dbReference type="ARBA" id="ARBA00004496"/>
    </source>
</evidence>
<dbReference type="AlphaFoldDB" id="A0A8B8MFH5"/>
<evidence type="ECO:0000256" key="3">
    <source>
        <dbReference type="ARBA" id="ARBA00022574"/>
    </source>
</evidence>
<feature type="repeat" description="WD" evidence="5">
    <location>
        <begin position="338"/>
        <end position="378"/>
    </location>
</feature>
<feature type="repeat" description="WD" evidence="5">
    <location>
        <begin position="133"/>
        <end position="155"/>
    </location>
</feature>
<dbReference type="Proteomes" id="UP000694853">
    <property type="component" value="Unplaced"/>
</dbReference>
<feature type="compositionally biased region" description="Acidic residues" evidence="6">
    <location>
        <begin position="34"/>
        <end position="59"/>
    </location>
</feature>
<protein>
    <submittedName>
        <fullName evidence="8">Angio-associated migratory cell protein-like</fullName>
    </submittedName>
</protein>
<accession>A0A8B8MFH5</accession>
<evidence type="ECO:0000256" key="4">
    <source>
        <dbReference type="ARBA" id="ARBA00022737"/>
    </source>
</evidence>
<keyword evidence="3 5" id="KW-0853">WD repeat</keyword>
<dbReference type="InterPro" id="IPR036322">
    <property type="entry name" value="WD40_repeat_dom_sf"/>
</dbReference>
<keyword evidence="7" id="KW-1185">Reference proteome</keyword>
<evidence type="ECO:0000256" key="5">
    <source>
        <dbReference type="PROSITE-ProRule" id="PRU00221"/>
    </source>
</evidence>
<dbReference type="PROSITE" id="PS50294">
    <property type="entry name" value="WD_REPEATS_REGION"/>
    <property type="match status" value="4"/>
</dbReference>
<evidence type="ECO:0000313" key="8">
    <source>
        <dbReference type="RefSeq" id="XP_027367461.1"/>
    </source>
</evidence>
<dbReference type="InterPro" id="IPR001680">
    <property type="entry name" value="WD40_rpt"/>
</dbReference>
<keyword evidence="4" id="KW-0677">Repeat</keyword>
<feature type="repeat" description="WD" evidence="5">
    <location>
        <begin position="379"/>
        <end position="416"/>
    </location>
</feature>
<feature type="repeat" description="WD" evidence="5">
    <location>
        <begin position="166"/>
        <end position="207"/>
    </location>
</feature>
<dbReference type="CDD" id="cd00200">
    <property type="entry name" value="WD40"/>
    <property type="match status" value="1"/>
</dbReference>
<dbReference type="PROSITE" id="PS00678">
    <property type="entry name" value="WD_REPEATS_1"/>
    <property type="match status" value="1"/>
</dbReference>
<dbReference type="SUPFAM" id="SSF50978">
    <property type="entry name" value="WD40 repeat-like"/>
    <property type="match status" value="1"/>
</dbReference>
<dbReference type="PROSITE" id="PS50082">
    <property type="entry name" value="WD_REPEATS_2"/>
    <property type="match status" value="6"/>
</dbReference>
<dbReference type="InterPro" id="IPR015943">
    <property type="entry name" value="WD40/YVTN_repeat-like_dom_sf"/>
</dbReference>
<feature type="repeat" description="WD" evidence="5">
    <location>
        <begin position="297"/>
        <end position="331"/>
    </location>
</feature>
<evidence type="ECO:0000256" key="6">
    <source>
        <dbReference type="SAM" id="MobiDB-lite"/>
    </source>
</evidence>
<keyword evidence="2" id="KW-0963">Cytoplasm</keyword>
<dbReference type="PANTHER" id="PTHR19857">
    <property type="entry name" value="MITOCHONDRIAL DIVISION PROTEIN 1-RELATED"/>
    <property type="match status" value="1"/>
</dbReference>
<dbReference type="KEGG" id="aprc:113873511"/>
<dbReference type="PANTHER" id="PTHR19857:SF8">
    <property type="entry name" value="ANGIO-ASSOCIATED MIGRATORY CELL PROTEIN"/>
    <property type="match status" value="1"/>
</dbReference>
<dbReference type="Gene3D" id="2.130.10.10">
    <property type="entry name" value="YVTN repeat-like/Quinoprotein amine dehydrogenase"/>
    <property type="match status" value="1"/>
</dbReference>
<dbReference type="InterPro" id="IPR020472">
    <property type="entry name" value="WD40_PAC1"/>
</dbReference>
<feature type="repeat" description="WD" evidence="5">
    <location>
        <begin position="208"/>
        <end position="249"/>
    </location>
</feature>
<evidence type="ECO:0000313" key="7">
    <source>
        <dbReference type="Proteomes" id="UP000694853"/>
    </source>
</evidence>
<name>A0A8B8MFH5_ABRPR</name>
<dbReference type="RefSeq" id="XP_027367461.1">
    <property type="nucleotide sequence ID" value="XM_027511660.1"/>
</dbReference>
<reference evidence="7" key="1">
    <citation type="journal article" date="2019" name="Toxins">
        <title>Detection of Abrin-Like and Prepropulchellin-Like Toxin Genes and Transcripts Using Whole Genome Sequencing and Full-Length Transcript Sequencing of Abrus precatorius.</title>
        <authorList>
            <person name="Hovde B.T."/>
            <person name="Daligault H.E."/>
            <person name="Hanschen E.R."/>
            <person name="Kunde Y.A."/>
            <person name="Johnson M.B."/>
            <person name="Starkenburg S.R."/>
            <person name="Johnson S.L."/>
        </authorList>
    </citation>
    <scope>NUCLEOTIDE SEQUENCE [LARGE SCALE GENOMIC DNA]</scope>
</reference>
<feature type="compositionally biased region" description="Acidic residues" evidence="6">
    <location>
        <begin position="9"/>
        <end position="18"/>
    </location>
</feature>
<gene>
    <name evidence="8" type="primary">LOC113873511</name>
</gene>
<proteinExistence type="predicted"/>
<reference evidence="8" key="2">
    <citation type="submission" date="2025-08" db="UniProtKB">
        <authorList>
            <consortium name="RefSeq"/>
        </authorList>
    </citation>
    <scope>IDENTIFICATION</scope>
    <source>
        <tissue evidence="8">Young leaves</tissue>
    </source>
</reference>
<dbReference type="SMART" id="SM00320">
    <property type="entry name" value="WD40"/>
    <property type="match status" value="8"/>
</dbReference>
<evidence type="ECO:0000256" key="2">
    <source>
        <dbReference type="ARBA" id="ARBA00022490"/>
    </source>
</evidence>